<keyword evidence="9" id="KW-0808">Transferase</keyword>
<dbReference type="PANTHER" id="PTHR24039:SF28">
    <property type="entry name" value="EGF-LIKE DOMAIN-CONTAINING PROTEIN"/>
    <property type="match status" value="1"/>
</dbReference>
<evidence type="ECO:0000256" key="3">
    <source>
        <dbReference type="ARBA" id="ARBA00022737"/>
    </source>
</evidence>
<dbReference type="EMBL" id="BKCJ010982541">
    <property type="protein sequence ID" value="GFC59679.1"/>
    <property type="molecule type" value="Genomic_DNA"/>
</dbReference>
<dbReference type="InterPro" id="IPR000742">
    <property type="entry name" value="EGF"/>
</dbReference>
<evidence type="ECO:0000256" key="5">
    <source>
        <dbReference type="ARBA" id="ARBA00023157"/>
    </source>
</evidence>
<evidence type="ECO:0000256" key="7">
    <source>
        <dbReference type="PROSITE-ProRule" id="PRU00076"/>
    </source>
</evidence>
<reference evidence="9" key="1">
    <citation type="journal article" date="2019" name="Sci. Rep.">
        <title>Draft genome of Tanacetum cinerariifolium, the natural source of mosquito coil.</title>
        <authorList>
            <person name="Yamashiro T."/>
            <person name="Shiraishi A."/>
            <person name="Satake H."/>
            <person name="Nakayama K."/>
        </authorList>
    </citation>
    <scope>NUCLEOTIDE SEQUENCE</scope>
</reference>
<evidence type="ECO:0000256" key="6">
    <source>
        <dbReference type="ARBA" id="ARBA00023180"/>
    </source>
</evidence>
<dbReference type="SMART" id="SM00179">
    <property type="entry name" value="EGF_CA"/>
    <property type="match status" value="2"/>
</dbReference>
<dbReference type="Gene3D" id="2.10.25.10">
    <property type="entry name" value="Laminin"/>
    <property type="match status" value="2"/>
</dbReference>
<dbReference type="SUPFAM" id="SSF57184">
    <property type="entry name" value="Growth factor receptor domain"/>
    <property type="match status" value="1"/>
</dbReference>
<organism evidence="9">
    <name type="scientific">Tanacetum cinerariifolium</name>
    <name type="common">Dalmatian daisy</name>
    <name type="synonym">Chrysanthemum cinerariifolium</name>
    <dbReference type="NCBI Taxonomy" id="118510"/>
    <lineage>
        <taxon>Eukaryota</taxon>
        <taxon>Viridiplantae</taxon>
        <taxon>Streptophyta</taxon>
        <taxon>Embryophyta</taxon>
        <taxon>Tracheophyta</taxon>
        <taxon>Spermatophyta</taxon>
        <taxon>Magnoliopsida</taxon>
        <taxon>eudicotyledons</taxon>
        <taxon>Gunneridae</taxon>
        <taxon>Pentapetalae</taxon>
        <taxon>asterids</taxon>
        <taxon>campanulids</taxon>
        <taxon>Asterales</taxon>
        <taxon>Asteraceae</taxon>
        <taxon>Asteroideae</taxon>
        <taxon>Anthemideae</taxon>
        <taxon>Anthemidinae</taxon>
        <taxon>Tanacetum</taxon>
    </lineage>
</organism>
<dbReference type="PROSITE" id="PS00010">
    <property type="entry name" value="ASX_HYDROXYL"/>
    <property type="match status" value="1"/>
</dbReference>
<dbReference type="AlphaFoldDB" id="A0A699Q9H6"/>
<keyword evidence="9" id="KW-0675">Receptor</keyword>
<feature type="non-terminal residue" evidence="9">
    <location>
        <position position="1"/>
    </location>
</feature>
<keyword evidence="9" id="KW-0418">Kinase</keyword>
<keyword evidence="5" id="KW-1015">Disulfide bond</keyword>
<proteinExistence type="predicted"/>
<keyword evidence="4" id="KW-0106">Calcium</keyword>
<keyword evidence="3" id="KW-0677">Repeat</keyword>
<evidence type="ECO:0000256" key="2">
    <source>
        <dbReference type="ARBA" id="ARBA00022729"/>
    </source>
</evidence>
<evidence type="ECO:0000259" key="8">
    <source>
        <dbReference type="PROSITE" id="PS50026"/>
    </source>
</evidence>
<keyword evidence="2" id="KW-0732">Signal</keyword>
<dbReference type="CDD" id="cd00054">
    <property type="entry name" value="EGF_CA"/>
    <property type="match status" value="2"/>
</dbReference>
<dbReference type="GO" id="GO:0016301">
    <property type="term" value="F:kinase activity"/>
    <property type="evidence" value="ECO:0007669"/>
    <property type="project" value="UniProtKB-KW"/>
</dbReference>
<name>A0A699Q9H6_TANCI</name>
<dbReference type="InterPro" id="IPR018097">
    <property type="entry name" value="EGF_Ca-bd_CS"/>
</dbReference>
<evidence type="ECO:0000256" key="1">
    <source>
        <dbReference type="ARBA" id="ARBA00022536"/>
    </source>
</evidence>
<sequence>IDECADPKTNPCDGACTNLPGSYKCLCPVGYKQDSRNTSIYYCQKNSVCLDFGGDNGGLNCSCKNGYEGNPYLSPGCHDINECADPINNPCNGTCTNLPGSFMCSCLKGYDRHGRDCVANDTKSRVLKSSLGKEINALLMDNFITKSCKL</sequence>
<dbReference type="GO" id="GO:0005509">
    <property type="term" value="F:calcium ion binding"/>
    <property type="evidence" value="ECO:0007669"/>
    <property type="project" value="InterPro"/>
</dbReference>
<dbReference type="PROSITE" id="PS01186">
    <property type="entry name" value="EGF_2"/>
    <property type="match status" value="1"/>
</dbReference>
<keyword evidence="6" id="KW-0325">Glycoprotein</keyword>
<dbReference type="InterPro" id="IPR000152">
    <property type="entry name" value="EGF-type_Asp/Asn_hydroxyl_site"/>
</dbReference>
<gene>
    <name evidence="9" type="ORF">Tci_831649</name>
</gene>
<comment type="caution">
    <text evidence="7">Lacks conserved residue(s) required for the propagation of feature annotation.</text>
</comment>
<dbReference type="Pfam" id="PF07645">
    <property type="entry name" value="EGF_CA"/>
    <property type="match status" value="2"/>
</dbReference>
<evidence type="ECO:0000256" key="4">
    <source>
        <dbReference type="ARBA" id="ARBA00022837"/>
    </source>
</evidence>
<dbReference type="FunFam" id="2.10.25.10:FF:000038">
    <property type="entry name" value="Fibrillin 2"/>
    <property type="match status" value="1"/>
</dbReference>
<dbReference type="PANTHER" id="PTHR24039">
    <property type="entry name" value="FIBRILLIN-RELATED"/>
    <property type="match status" value="1"/>
</dbReference>
<keyword evidence="1 7" id="KW-0245">EGF-like domain</keyword>
<comment type="caution">
    <text evidence="9">The sequence shown here is derived from an EMBL/GenBank/DDBJ whole genome shotgun (WGS) entry which is preliminary data.</text>
</comment>
<accession>A0A699Q9H6</accession>
<dbReference type="SMART" id="SM00181">
    <property type="entry name" value="EGF"/>
    <property type="match status" value="2"/>
</dbReference>
<dbReference type="PROSITE" id="PS50026">
    <property type="entry name" value="EGF_3"/>
    <property type="match status" value="1"/>
</dbReference>
<dbReference type="InterPro" id="IPR001881">
    <property type="entry name" value="EGF-like_Ca-bd_dom"/>
</dbReference>
<dbReference type="InterPro" id="IPR009030">
    <property type="entry name" value="Growth_fac_rcpt_cys_sf"/>
</dbReference>
<feature type="domain" description="EGF-like" evidence="8">
    <location>
        <begin position="79"/>
        <end position="118"/>
    </location>
</feature>
<dbReference type="InterPro" id="IPR049883">
    <property type="entry name" value="NOTCH1_EGF-like"/>
</dbReference>
<protein>
    <submittedName>
        <fullName evidence="9">Wall-associated receptor kinase 2-like</fullName>
    </submittedName>
</protein>
<evidence type="ECO:0000313" key="9">
    <source>
        <dbReference type="EMBL" id="GFC59679.1"/>
    </source>
</evidence>
<dbReference type="PROSITE" id="PS01187">
    <property type="entry name" value="EGF_CA"/>
    <property type="match status" value="1"/>
</dbReference>